<dbReference type="AlphaFoldDB" id="A0A0F9I476"/>
<sequence length="60" mass="6640">MVEVTVDGKKLGFGKIKKIGNRIIITNVKIFKQVCTSAHTSLDTENSKKNLEVHCPLSNL</sequence>
<accession>A0A0F9I476</accession>
<evidence type="ECO:0000313" key="1">
    <source>
        <dbReference type="EMBL" id="KKM22332.1"/>
    </source>
</evidence>
<name>A0A0F9I476_9ZZZZ</name>
<reference evidence="1" key="1">
    <citation type="journal article" date="2015" name="Nature">
        <title>Complex archaea that bridge the gap between prokaryotes and eukaryotes.</title>
        <authorList>
            <person name="Spang A."/>
            <person name="Saw J.H."/>
            <person name="Jorgensen S.L."/>
            <person name="Zaremba-Niedzwiedzka K."/>
            <person name="Martijn J."/>
            <person name="Lind A.E."/>
            <person name="van Eijk R."/>
            <person name="Schleper C."/>
            <person name="Guy L."/>
            <person name="Ettema T.J."/>
        </authorList>
    </citation>
    <scope>NUCLEOTIDE SEQUENCE</scope>
</reference>
<dbReference type="EMBL" id="LAZR01013357">
    <property type="protein sequence ID" value="KKM22332.1"/>
    <property type="molecule type" value="Genomic_DNA"/>
</dbReference>
<comment type="caution">
    <text evidence="1">The sequence shown here is derived from an EMBL/GenBank/DDBJ whole genome shotgun (WGS) entry which is preliminary data.</text>
</comment>
<protein>
    <submittedName>
        <fullName evidence="1">Uncharacterized protein</fullName>
    </submittedName>
</protein>
<gene>
    <name evidence="1" type="ORF">LCGC14_1626420</name>
</gene>
<proteinExistence type="predicted"/>
<organism evidence="1">
    <name type="scientific">marine sediment metagenome</name>
    <dbReference type="NCBI Taxonomy" id="412755"/>
    <lineage>
        <taxon>unclassified sequences</taxon>
        <taxon>metagenomes</taxon>
        <taxon>ecological metagenomes</taxon>
    </lineage>
</organism>